<protein>
    <submittedName>
        <fullName evidence="3">Uncharacterized protein</fullName>
    </submittedName>
</protein>
<dbReference type="RefSeq" id="WP_044598281.1">
    <property type="nucleotide sequence ID" value="NZ_CP063079.1"/>
</dbReference>
<evidence type="ECO:0000313" key="4">
    <source>
        <dbReference type="Proteomes" id="UP000321310"/>
    </source>
</evidence>
<keyword evidence="5" id="KW-1185">Reference proteome</keyword>
<proteinExistence type="predicted"/>
<reference evidence="2 5" key="2">
    <citation type="submission" date="2020-10" db="EMBL/GenBank/DDBJ databases">
        <title>Campylobacter and Helicobacter PacBio genomes.</title>
        <authorList>
            <person name="Lane C."/>
        </authorList>
    </citation>
    <scope>NUCLEOTIDE SEQUENCE [LARGE SCALE GENOMIC DNA]</scope>
    <source>
        <strain evidence="2 5">2016D-0074</strain>
    </source>
</reference>
<dbReference type="EMBL" id="CP063079">
    <property type="protein sequence ID" value="QOQ88231.1"/>
    <property type="molecule type" value="Genomic_DNA"/>
</dbReference>
<feature type="compositionally biased region" description="Polar residues" evidence="1">
    <location>
        <begin position="86"/>
        <end position="97"/>
    </location>
</feature>
<dbReference type="AlphaFoldDB" id="A0A5C7DYD0"/>
<evidence type="ECO:0000256" key="1">
    <source>
        <dbReference type="SAM" id="MobiDB-lite"/>
    </source>
</evidence>
<accession>A0A5C7DYD0</accession>
<evidence type="ECO:0000313" key="2">
    <source>
        <dbReference type="EMBL" id="QOQ88231.1"/>
    </source>
</evidence>
<dbReference type="Proteomes" id="UP000595070">
    <property type="component" value="Chromosome"/>
</dbReference>
<dbReference type="Proteomes" id="UP000321310">
    <property type="component" value="Unassembled WGS sequence"/>
</dbReference>
<reference evidence="3 4" key="1">
    <citation type="submission" date="2019-07" db="EMBL/GenBank/DDBJ databases">
        <title>Rapid identification of Enteric Bacteria from Whole Genome Sequences (WGS) using Average Nucleotide Identity (ANI).</title>
        <authorList>
            <person name="Lane C."/>
        </authorList>
    </citation>
    <scope>NUCLEOTIDE SEQUENCE [LARGE SCALE GENOMIC DNA]</scope>
    <source>
        <strain evidence="3 4">2016D-0250</strain>
    </source>
</reference>
<organism evidence="3 4">
    <name type="scientific">Campylobacter peloridis</name>
    <dbReference type="NCBI Taxonomy" id="488546"/>
    <lineage>
        <taxon>Bacteria</taxon>
        <taxon>Pseudomonadati</taxon>
        <taxon>Campylobacterota</taxon>
        <taxon>Epsilonproteobacteria</taxon>
        <taxon>Campylobacterales</taxon>
        <taxon>Campylobacteraceae</taxon>
        <taxon>Campylobacter</taxon>
    </lineage>
</organism>
<gene>
    <name evidence="3" type="ORF">FPD46_01260</name>
    <name evidence="2" type="ORF">IMC75_04455</name>
</gene>
<evidence type="ECO:0000313" key="5">
    <source>
        <dbReference type="Proteomes" id="UP000595070"/>
    </source>
</evidence>
<evidence type="ECO:0000313" key="3">
    <source>
        <dbReference type="EMBL" id="TXE84496.1"/>
    </source>
</evidence>
<dbReference type="EMBL" id="VOWB01000015">
    <property type="protein sequence ID" value="TXE84496.1"/>
    <property type="molecule type" value="Genomic_DNA"/>
</dbReference>
<name>A0A5C7DYD0_9BACT</name>
<sequence length="114" mass="12923">MQVNHDNLSVKEYGYSQSSAYKNTQGANEDFMSLLSQNNSENLNEQSIKLDELFSKAMSQDQFSTGIFSSNMSNIYNYRFRGQTETSSQANTANLTEETQEPQKDLVKDLLNSL</sequence>
<feature type="region of interest" description="Disordered" evidence="1">
    <location>
        <begin position="86"/>
        <end position="108"/>
    </location>
</feature>